<feature type="domain" description="RagB/SusD" evidence="6">
    <location>
        <begin position="33"/>
        <end position="127"/>
    </location>
</feature>
<evidence type="ECO:0000256" key="2">
    <source>
        <dbReference type="ARBA" id="ARBA00006275"/>
    </source>
</evidence>
<name>A0A921H5H3_9BACT</name>
<dbReference type="InterPro" id="IPR012944">
    <property type="entry name" value="SusD_RagB_dom"/>
</dbReference>
<evidence type="ECO:0000313" key="7">
    <source>
        <dbReference type="EMBL" id="HJF71847.1"/>
    </source>
</evidence>
<dbReference type="AlphaFoldDB" id="A0A921H5H3"/>
<evidence type="ECO:0000313" key="8">
    <source>
        <dbReference type="Proteomes" id="UP000742098"/>
    </source>
</evidence>
<evidence type="ECO:0000256" key="4">
    <source>
        <dbReference type="ARBA" id="ARBA00023136"/>
    </source>
</evidence>
<keyword evidence="4" id="KW-0472">Membrane</keyword>
<dbReference type="Gene3D" id="1.25.40.390">
    <property type="match status" value="1"/>
</dbReference>
<accession>A0A921H5H3</accession>
<keyword evidence="5" id="KW-0998">Cell outer membrane</keyword>
<dbReference type="Pfam" id="PF07980">
    <property type="entry name" value="SusD_RagB"/>
    <property type="match status" value="1"/>
</dbReference>
<dbReference type="InterPro" id="IPR011990">
    <property type="entry name" value="TPR-like_helical_dom_sf"/>
</dbReference>
<comment type="similarity">
    <text evidence="2">Belongs to the SusD family.</text>
</comment>
<evidence type="ECO:0000256" key="5">
    <source>
        <dbReference type="ARBA" id="ARBA00023237"/>
    </source>
</evidence>
<organism evidence="7 8">
    <name type="scientific">Butyricimonas virosa</name>
    <dbReference type="NCBI Taxonomy" id="544645"/>
    <lineage>
        <taxon>Bacteria</taxon>
        <taxon>Pseudomonadati</taxon>
        <taxon>Bacteroidota</taxon>
        <taxon>Bacteroidia</taxon>
        <taxon>Bacteroidales</taxon>
        <taxon>Odoribacteraceae</taxon>
        <taxon>Butyricimonas</taxon>
    </lineage>
</organism>
<reference evidence="7" key="2">
    <citation type="submission" date="2021-09" db="EMBL/GenBank/DDBJ databases">
        <authorList>
            <person name="Gilroy R."/>
        </authorList>
    </citation>
    <scope>NUCLEOTIDE SEQUENCE</scope>
    <source>
        <strain evidence="7">6966</strain>
    </source>
</reference>
<protein>
    <submittedName>
        <fullName evidence="7">RagB/SusD family nutrient uptake outer membrane protein</fullName>
    </submittedName>
</protein>
<dbReference type="SUPFAM" id="SSF48452">
    <property type="entry name" value="TPR-like"/>
    <property type="match status" value="1"/>
</dbReference>
<proteinExistence type="inferred from homology"/>
<dbReference type="EMBL" id="DYVS01000262">
    <property type="protein sequence ID" value="HJF71847.1"/>
    <property type="molecule type" value="Genomic_DNA"/>
</dbReference>
<evidence type="ECO:0000259" key="6">
    <source>
        <dbReference type="Pfam" id="PF07980"/>
    </source>
</evidence>
<dbReference type="Gene3D" id="1.25.40.900">
    <property type="match status" value="1"/>
</dbReference>
<keyword evidence="3" id="KW-0732">Signal</keyword>
<evidence type="ECO:0000256" key="3">
    <source>
        <dbReference type="ARBA" id="ARBA00022729"/>
    </source>
</evidence>
<dbReference type="GO" id="GO:0009279">
    <property type="term" value="C:cell outer membrane"/>
    <property type="evidence" value="ECO:0007669"/>
    <property type="project" value="UniProtKB-SubCell"/>
</dbReference>
<reference evidence="7" key="1">
    <citation type="journal article" date="2021" name="PeerJ">
        <title>Extensive microbial diversity within the chicken gut microbiome revealed by metagenomics and culture.</title>
        <authorList>
            <person name="Gilroy R."/>
            <person name="Ravi A."/>
            <person name="Getino M."/>
            <person name="Pursley I."/>
            <person name="Horton D.L."/>
            <person name="Alikhan N.F."/>
            <person name="Baker D."/>
            <person name="Gharbi K."/>
            <person name="Hall N."/>
            <person name="Watson M."/>
            <person name="Adriaenssens E.M."/>
            <person name="Foster-Nyarko E."/>
            <person name="Jarju S."/>
            <person name="Secka A."/>
            <person name="Antonio M."/>
            <person name="Oren A."/>
            <person name="Chaudhuri R.R."/>
            <person name="La Ragione R."/>
            <person name="Hildebrand F."/>
            <person name="Pallen M.J."/>
        </authorList>
    </citation>
    <scope>NUCLEOTIDE SEQUENCE</scope>
    <source>
        <strain evidence="7">6966</strain>
    </source>
</reference>
<comment type="subcellular location">
    <subcellularLocation>
        <location evidence="1">Cell outer membrane</location>
    </subcellularLocation>
</comment>
<gene>
    <name evidence="7" type="ORF">K8V05_13930</name>
</gene>
<dbReference type="Proteomes" id="UP000742098">
    <property type="component" value="Unassembled WGS sequence"/>
</dbReference>
<feature type="non-terminal residue" evidence="7">
    <location>
        <position position="1"/>
    </location>
</feature>
<evidence type="ECO:0000256" key="1">
    <source>
        <dbReference type="ARBA" id="ARBA00004442"/>
    </source>
</evidence>
<comment type="caution">
    <text evidence="7">The sequence shown here is derived from an EMBL/GenBank/DDBJ whole genome shotgun (WGS) entry which is preliminary data.</text>
</comment>
<sequence>EVWKLEAPDDIRFRSMNNTLQNLLPKYDSLSIAVFSGAPQQVPYIKLGEIYLIGAESALKLNDISGAYYYLSTFVDKRFSKTSIVETSTVTELMEEIERQYIREFLGEGQLFYCYKRWNLSSIPSYDGRSIEMTKAKYVWPIPVN</sequence>